<dbReference type="PANTHER" id="PTHR14482:SF0">
    <property type="entry name" value="PROTEIN CUSTOS"/>
    <property type="match status" value="1"/>
</dbReference>
<evidence type="ECO:0000256" key="2">
    <source>
        <dbReference type="ARBA" id="ARBA00008632"/>
    </source>
</evidence>
<keyword evidence="4" id="KW-0217">Developmental protein</keyword>
<dbReference type="InterPro" id="IPR026694">
    <property type="entry name" value="CUSTOS"/>
</dbReference>
<dbReference type="GO" id="GO:0030178">
    <property type="term" value="P:negative regulation of Wnt signaling pathway"/>
    <property type="evidence" value="ECO:0007669"/>
    <property type="project" value="Ensembl"/>
</dbReference>
<dbReference type="PANTHER" id="PTHR14482">
    <property type="entry name" value="CHROMOSOME 12 ORF 43 HOMOLOG"/>
    <property type="match status" value="1"/>
</dbReference>
<evidence type="ECO:0000256" key="4">
    <source>
        <dbReference type="ARBA" id="ARBA00022473"/>
    </source>
</evidence>
<dbReference type="GO" id="GO:0060061">
    <property type="term" value="P:Spemann organizer formation"/>
    <property type="evidence" value="ECO:0007669"/>
    <property type="project" value="Ensembl"/>
</dbReference>
<dbReference type="GO" id="GO:0016055">
    <property type="term" value="P:Wnt signaling pathway"/>
    <property type="evidence" value="ECO:0007669"/>
    <property type="project" value="UniProtKB-KW"/>
</dbReference>
<dbReference type="InParanoid" id="A0A3P8Z7G7"/>
<feature type="compositionally biased region" description="Basic and acidic residues" evidence="7">
    <location>
        <begin position="242"/>
        <end position="257"/>
    </location>
</feature>
<reference evidence="8" key="4">
    <citation type="submission" date="2025-09" db="UniProtKB">
        <authorList>
            <consortium name="Ensembl"/>
        </authorList>
    </citation>
    <scope>IDENTIFICATION</scope>
</reference>
<reference evidence="8" key="3">
    <citation type="submission" date="2025-08" db="UniProtKB">
        <authorList>
            <consortium name="Ensembl"/>
        </authorList>
    </citation>
    <scope>IDENTIFICATION</scope>
</reference>
<comment type="similarity">
    <text evidence="2">Belongs to the CUSTOS family.</text>
</comment>
<dbReference type="Ensembl" id="ENSELUT00000043114.3">
    <property type="protein sequence ID" value="ENSELUP00000024428.3"/>
    <property type="gene ID" value="ENSELUG00000023188.3"/>
</dbReference>
<protein>
    <recommendedName>
        <fullName evidence="3">Protein CUSTOS</fullName>
    </recommendedName>
</protein>
<dbReference type="AlphaFoldDB" id="A0A3P8Z7G7"/>
<evidence type="ECO:0000256" key="6">
    <source>
        <dbReference type="ARBA" id="ARBA00023242"/>
    </source>
</evidence>
<evidence type="ECO:0000313" key="9">
    <source>
        <dbReference type="Proteomes" id="UP000265140"/>
    </source>
</evidence>
<sequence>MSAPIGTTVEDSSSEDDLERFKEATWSFPTCGNNGTHNTNTTGKFRFPFAPYTNHLSCAMVDSVSVSKHEHDGNELQTTPEFRLHVAKKLGAILDSCISVIPAETSKPPPCTESTKCEDEEGFRLFTTSIPGALSIEQPPPLRQRPVPSSSDSDSEMEVRLREAAVSVTDLVASALPLAVVPSLSEPPASKKIKKKKKKDRGKAEEAERQDSNVSPAPKKKKRRKTSQGDCGVVKNGGESSTDAKTEDQKRPEDSQPRKAKKKKKQKR</sequence>
<evidence type="ECO:0000256" key="5">
    <source>
        <dbReference type="ARBA" id="ARBA00022687"/>
    </source>
</evidence>
<evidence type="ECO:0000256" key="7">
    <source>
        <dbReference type="SAM" id="MobiDB-lite"/>
    </source>
</evidence>
<feature type="compositionally biased region" description="Basic and acidic residues" evidence="7">
    <location>
        <begin position="202"/>
        <end position="211"/>
    </location>
</feature>
<organism evidence="8 9">
    <name type="scientific">Esox lucius</name>
    <name type="common">Northern pike</name>
    <dbReference type="NCBI Taxonomy" id="8010"/>
    <lineage>
        <taxon>Eukaryota</taxon>
        <taxon>Metazoa</taxon>
        <taxon>Chordata</taxon>
        <taxon>Craniata</taxon>
        <taxon>Vertebrata</taxon>
        <taxon>Euteleostomi</taxon>
        <taxon>Actinopterygii</taxon>
        <taxon>Neopterygii</taxon>
        <taxon>Teleostei</taxon>
        <taxon>Protacanthopterygii</taxon>
        <taxon>Esociformes</taxon>
        <taxon>Esocidae</taxon>
        <taxon>Esox</taxon>
    </lineage>
</organism>
<keyword evidence="9" id="KW-1185">Reference proteome</keyword>
<dbReference type="OMA" id="WDCTALA"/>
<dbReference type="Pfam" id="PF23999">
    <property type="entry name" value="CUSTOS"/>
    <property type="match status" value="1"/>
</dbReference>
<dbReference type="GeneTree" id="ENSGT00390000010771"/>
<feature type="region of interest" description="Disordered" evidence="7">
    <location>
        <begin position="186"/>
        <end position="268"/>
    </location>
</feature>
<reference evidence="9" key="1">
    <citation type="journal article" date="2014" name="PLoS ONE">
        <title>The genome and linkage map of the northern pike (Esox lucius): conserved synteny revealed between the salmonid sister group and the Neoteleostei.</title>
        <authorList>
            <person name="Rondeau E.B."/>
            <person name="Minkley D.R."/>
            <person name="Leong J.S."/>
            <person name="Messmer A.M."/>
            <person name="Jantzen J.R."/>
            <person name="von Schalburg K.R."/>
            <person name="Lemon C."/>
            <person name="Bird N.H."/>
            <person name="Koop B.F."/>
        </authorList>
    </citation>
    <scope>NUCLEOTIDE SEQUENCE</scope>
</reference>
<evidence type="ECO:0000256" key="3">
    <source>
        <dbReference type="ARBA" id="ARBA00013465"/>
    </source>
</evidence>
<dbReference type="STRING" id="8010.ENSELUP00000024428"/>
<feature type="compositionally biased region" description="Basic residues" evidence="7">
    <location>
        <begin position="258"/>
        <end position="268"/>
    </location>
</feature>
<proteinExistence type="inferred from homology"/>
<dbReference type="Bgee" id="ENSELUG00000023188">
    <property type="expression patterns" value="Expressed in ovary and 14 other cell types or tissues"/>
</dbReference>
<dbReference type="GO" id="GO:0005635">
    <property type="term" value="C:nuclear envelope"/>
    <property type="evidence" value="ECO:0007669"/>
    <property type="project" value="UniProtKB-SubCell"/>
</dbReference>
<name>A0A3P8Z7G7_ESOLU</name>
<feature type="compositionally biased region" description="Basic residues" evidence="7">
    <location>
        <begin position="191"/>
        <end position="201"/>
    </location>
</feature>
<keyword evidence="6" id="KW-0539">Nucleus</keyword>
<evidence type="ECO:0000313" key="8">
    <source>
        <dbReference type="Ensembl" id="ENSELUP00000024428.3"/>
    </source>
</evidence>
<evidence type="ECO:0000256" key="1">
    <source>
        <dbReference type="ARBA" id="ARBA00004259"/>
    </source>
</evidence>
<dbReference type="GO" id="GO:0097065">
    <property type="term" value="P:anterior head development"/>
    <property type="evidence" value="ECO:0007669"/>
    <property type="project" value="Ensembl"/>
</dbReference>
<feature type="region of interest" description="Disordered" evidence="7">
    <location>
        <begin position="133"/>
        <end position="161"/>
    </location>
</feature>
<keyword evidence="5" id="KW-0879">Wnt signaling pathway</keyword>
<accession>A0A3P8Z7G7</accession>
<comment type="subcellular location">
    <subcellularLocation>
        <location evidence="1">Nucleus envelope</location>
    </subcellularLocation>
</comment>
<dbReference type="Proteomes" id="UP000265140">
    <property type="component" value="Chromosome 13"/>
</dbReference>
<reference evidence="8" key="2">
    <citation type="submission" date="2020-02" db="EMBL/GenBank/DDBJ databases">
        <title>Esox lucius (northern pike) genome, fEsoLuc1, primary haplotype.</title>
        <authorList>
            <person name="Myers G."/>
            <person name="Karagic N."/>
            <person name="Meyer A."/>
            <person name="Pippel M."/>
            <person name="Reichard M."/>
            <person name="Winkler S."/>
            <person name="Tracey A."/>
            <person name="Sims Y."/>
            <person name="Howe K."/>
            <person name="Rhie A."/>
            <person name="Formenti G."/>
            <person name="Durbin R."/>
            <person name="Fedrigo O."/>
            <person name="Jarvis E.D."/>
        </authorList>
    </citation>
    <scope>NUCLEOTIDE SEQUENCE [LARGE SCALE GENOMIC DNA]</scope>
</reference>